<evidence type="ECO:0000313" key="2">
    <source>
        <dbReference type="Proteomes" id="UP001469553"/>
    </source>
</evidence>
<comment type="caution">
    <text evidence="1">The sequence shown here is derived from an EMBL/GenBank/DDBJ whole genome shotgun (WGS) entry which is preliminary data.</text>
</comment>
<evidence type="ECO:0000313" key="1">
    <source>
        <dbReference type="EMBL" id="MEQ2295040.1"/>
    </source>
</evidence>
<dbReference type="EMBL" id="JAHRIP010038193">
    <property type="protein sequence ID" value="MEQ2295040.1"/>
    <property type="molecule type" value="Genomic_DNA"/>
</dbReference>
<keyword evidence="2" id="KW-1185">Reference proteome</keyword>
<proteinExistence type="predicted"/>
<sequence>MNSDLSWGSEACRALDVVPGYVLTSWSSWSDFSGPVTPGIDPSCSIFSPFVDNGSHCGFLESQSLRNNFVILLKPKDVNDFVPHLFRIFFLLWHAVLLYEIFLPTSCCQAGYF</sequence>
<protein>
    <submittedName>
        <fullName evidence="1">Uncharacterized protein</fullName>
    </submittedName>
</protein>
<accession>A0ABV0YNQ9</accession>
<name>A0ABV0YNQ9_9TELE</name>
<reference evidence="1 2" key="1">
    <citation type="submission" date="2021-06" db="EMBL/GenBank/DDBJ databases">
        <authorList>
            <person name="Palmer J.M."/>
        </authorList>
    </citation>
    <scope>NUCLEOTIDE SEQUENCE [LARGE SCALE GENOMIC DNA]</scope>
    <source>
        <strain evidence="1 2">AS_MEX2019</strain>
        <tissue evidence="1">Muscle</tissue>
    </source>
</reference>
<gene>
    <name evidence="1" type="ORF">AMECASPLE_010026</name>
</gene>
<dbReference type="Proteomes" id="UP001469553">
    <property type="component" value="Unassembled WGS sequence"/>
</dbReference>
<organism evidence="1 2">
    <name type="scientific">Ameca splendens</name>
    <dbReference type="NCBI Taxonomy" id="208324"/>
    <lineage>
        <taxon>Eukaryota</taxon>
        <taxon>Metazoa</taxon>
        <taxon>Chordata</taxon>
        <taxon>Craniata</taxon>
        <taxon>Vertebrata</taxon>
        <taxon>Euteleostomi</taxon>
        <taxon>Actinopterygii</taxon>
        <taxon>Neopterygii</taxon>
        <taxon>Teleostei</taxon>
        <taxon>Neoteleostei</taxon>
        <taxon>Acanthomorphata</taxon>
        <taxon>Ovalentaria</taxon>
        <taxon>Atherinomorphae</taxon>
        <taxon>Cyprinodontiformes</taxon>
        <taxon>Goodeidae</taxon>
        <taxon>Ameca</taxon>
    </lineage>
</organism>